<organism evidence="9 10">
    <name type="scientific">Actinospica durhamensis</name>
    <dbReference type="NCBI Taxonomy" id="1508375"/>
    <lineage>
        <taxon>Bacteria</taxon>
        <taxon>Bacillati</taxon>
        <taxon>Actinomycetota</taxon>
        <taxon>Actinomycetes</taxon>
        <taxon>Catenulisporales</taxon>
        <taxon>Actinospicaceae</taxon>
        <taxon>Actinospica</taxon>
    </lineage>
</organism>
<dbReference type="EMBL" id="JAGSOG010000232">
    <property type="protein sequence ID" value="MBR7837809.1"/>
    <property type="molecule type" value="Genomic_DNA"/>
</dbReference>
<comment type="caution">
    <text evidence="9">The sequence shown here is derived from an EMBL/GenBank/DDBJ whole genome shotgun (WGS) entry which is preliminary data.</text>
</comment>
<evidence type="ECO:0000256" key="4">
    <source>
        <dbReference type="ARBA" id="ARBA00022989"/>
    </source>
</evidence>
<evidence type="ECO:0000256" key="3">
    <source>
        <dbReference type="ARBA" id="ARBA00022692"/>
    </source>
</evidence>
<feature type="transmembrane region" description="Helical" evidence="7">
    <location>
        <begin position="452"/>
        <end position="469"/>
    </location>
</feature>
<evidence type="ECO:0000313" key="10">
    <source>
        <dbReference type="Proteomes" id="UP000675781"/>
    </source>
</evidence>
<keyword evidence="2" id="KW-1003">Cell membrane</keyword>
<dbReference type="Proteomes" id="UP000675781">
    <property type="component" value="Unassembled WGS sequence"/>
</dbReference>
<evidence type="ECO:0000256" key="5">
    <source>
        <dbReference type="ARBA" id="ARBA00023136"/>
    </source>
</evidence>
<evidence type="ECO:0000256" key="2">
    <source>
        <dbReference type="ARBA" id="ARBA00022475"/>
    </source>
</evidence>
<evidence type="ECO:0000256" key="7">
    <source>
        <dbReference type="SAM" id="Phobius"/>
    </source>
</evidence>
<feature type="transmembrane region" description="Helical" evidence="7">
    <location>
        <begin position="64"/>
        <end position="84"/>
    </location>
</feature>
<keyword evidence="3 7" id="KW-0812">Transmembrane</keyword>
<feature type="domain" description="Integral membrane bound transporter" evidence="8">
    <location>
        <begin position="441"/>
        <end position="566"/>
    </location>
</feature>
<evidence type="ECO:0000259" key="8">
    <source>
        <dbReference type="Pfam" id="PF13515"/>
    </source>
</evidence>
<dbReference type="PANTHER" id="PTHR30509">
    <property type="entry name" value="P-HYDROXYBENZOIC ACID EFFLUX PUMP SUBUNIT-RELATED"/>
    <property type="match status" value="1"/>
</dbReference>
<dbReference type="AlphaFoldDB" id="A0A941IRW7"/>
<dbReference type="InterPro" id="IPR049453">
    <property type="entry name" value="Memb_transporter_dom"/>
</dbReference>
<comment type="similarity">
    <text evidence="6">Belongs to the YccS/YhfK family.</text>
</comment>
<accession>A0A941IRW7</accession>
<feature type="transmembrane region" description="Helical" evidence="7">
    <location>
        <begin position="476"/>
        <end position="496"/>
    </location>
</feature>
<dbReference type="Pfam" id="PF13515">
    <property type="entry name" value="FUSC_2"/>
    <property type="match status" value="1"/>
</dbReference>
<feature type="transmembrane region" description="Helical" evidence="7">
    <location>
        <begin position="502"/>
        <end position="519"/>
    </location>
</feature>
<sequence length="787" mass="83378">MSKVLSSGARCPTCRPAWFVRVRDRVQAGDPALARLRSGWRMLLVFPAALAAGYAMARALGQPALFGLTFGGMVGLICGLSIFGPKPGKVVLRCVWCVPAMLLAMLCAVEIQPYRIPALIASAAALCVQLALTGPTLGEFWRDSGTMFFTGFLGGVLAPVPVAELKYIAAITAAAGLAAGCVQALGCRTRPESGFASVERGYLSRVREVLRLSTKLLAADSGSGAGARRASRRLERAMVRLNESAMLVDGYLPASGLSGPQAARRHTLVFDTERAAHGVGRVAARLGGAPLPDEVRPLLLAALAGLDGVRSRPEAATADRTGALLAWLARHEDDTQDPEFQLLVTRLYRFVAVLGDLHRTAHAWTAEGGAQRADRGIAAAPADPFTTSITLVRGRLPGTHLLTTRTMDSRTVRGSWGLFGKIGPQSRIVVQAAVSLAIAVPLGDLISGRRYYWAMIGVMIMLVGTNSPHERVRKTIARVLGTAVGCAAGVVVGDLLKTNHPWASLILVCAAMAIGGYAISSYYYVWGGALAFVLIQLYGWSTGFQDSVILVRAGENGLGGVIATLVGLVVLPVASRNLWRRAHATDIRALAAFVRDCGLVWSGESGADGTRGQARAIDQATHELHTFTRSLLPVGSVADRAHARDVRATMQQAGHFARDMSVTGAADLAPQERRLLLHITGTMADSLDALADAVSDDAQGDRPRGGQDVWVRCGDDVRSLQDALSTAAADSALRHALYYLGHLDDLLGDLALRLGMPVDGADYRSAAQPTGRELYTRRALRTAAAAC</sequence>
<feature type="transmembrane region" description="Helical" evidence="7">
    <location>
        <begin position="39"/>
        <end position="57"/>
    </location>
</feature>
<keyword evidence="4 7" id="KW-1133">Transmembrane helix</keyword>
<reference evidence="9" key="1">
    <citation type="submission" date="2021-04" db="EMBL/GenBank/DDBJ databases">
        <title>Genome based classification of Actinospica acidithermotolerans sp. nov., an actinobacterium isolated from an Indonesian hot spring.</title>
        <authorList>
            <person name="Kusuma A.B."/>
            <person name="Putra K.E."/>
            <person name="Nafisah S."/>
            <person name="Loh J."/>
            <person name="Nouioui I."/>
            <person name="Goodfellow M."/>
        </authorList>
    </citation>
    <scope>NUCLEOTIDE SEQUENCE</scope>
    <source>
        <strain evidence="9">CSCA 57</strain>
    </source>
</reference>
<feature type="transmembrane region" description="Helical" evidence="7">
    <location>
        <begin position="90"/>
        <end position="109"/>
    </location>
</feature>
<evidence type="ECO:0000313" key="9">
    <source>
        <dbReference type="EMBL" id="MBR7837809.1"/>
    </source>
</evidence>
<gene>
    <name evidence="9" type="ORF">KDL01_31330</name>
</gene>
<proteinExistence type="inferred from homology"/>
<keyword evidence="5 7" id="KW-0472">Membrane</keyword>
<feature type="transmembrane region" description="Helical" evidence="7">
    <location>
        <begin position="561"/>
        <end position="579"/>
    </location>
</feature>
<evidence type="ECO:0000256" key="6">
    <source>
        <dbReference type="ARBA" id="ARBA00043993"/>
    </source>
</evidence>
<protein>
    <submittedName>
        <fullName evidence="9">FUSC family protein</fullName>
    </submittedName>
</protein>
<dbReference type="GO" id="GO:0005886">
    <property type="term" value="C:plasma membrane"/>
    <property type="evidence" value="ECO:0007669"/>
    <property type="project" value="UniProtKB-SubCell"/>
</dbReference>
<dbReference type="PANTHER" id="PTHR30509:SF9">
    <property type="entry name" value="MULTIDRUG RESISTANCE PROTEIN MDTO"/>
    <property type="match status" value="1"/>
</dbReference>
<evidence type="ECO:0000256" key="1">
    <source>
        <dbReference type="ARBA" id="ARBA00004651"/>
    </source>
</evidence>
<name>A0A941IRW7_9ACTN</name>
<keyword evidence="10" id="KW-1185">Reference proteome</keyword>
<comment type="subcellular location">
    <subcellularLocation>
        <location evidence="1">Cell membrane</location>
        <topology evidence="1">Multi-pass membrane protein</topology>
    </subcellularLocation>
</comment>
<feature type="transmembrane region" description="Helical" evidence="7">
    <location>
        <begin position="524"/>
        <end position="541"/>
    </location>
</feature>